<dbReference type="InterPro" id="IPR009009">
    <property type="entry name" value="RlpA-like_DPBB"/>
</dbReference>
<dbReference type="NCBIfam" id="NF041144">
    <property type="entry name" value="expansin_EXLX1"/>
    <property type="match status" value="1"/>
</dbReference>
<dbReference type="SUPFAM" id="SSF50685">
    <property type="entry name" value="Barwin-like endoglucanases"/>
    <property type="match status" value="1"/>
</dbReference>
<dbReference type="Pfam" id="PF03330">
    <property type="entry name" value="DPBB_1"/>
    <property type="match status" value="1"/>
</dbReference>
<keyword evidence="5" id="KW-1185">Reference proteome</keyword>
<protein>
    <recommendedName>
        <fullName evidence="3">RlpA-like protein double-psi beta-barrel domain-containing protein</fullName>
    </recommendedName>
</protein>
<evidence type="ECO:0000256" key="1">
    <source>
        <dbReference type="ARBA" id="ARBA00022729"/>
    </source>
</evidence>
<dbReference type="Gene3D" id="2.40.40.10">
    <property type="entry name" value="RlpA-like domain"/>
    <property type="match status" value="1"/>
</dbReference>
<evidence type="ECO:0000259" key="3">
    <source>
        <dbReference type="Pfam" id="PF03330"/>
    </source>
</evidence>
<evidence type="ECO:0000313" key="4">
    <source>
        <dbReference type="EMBL" id="MBT0773500.1"/>
    </source>
</evidence>
<name>A0ABS5TRT8_9ACTN</name>
<dbReference type="RefSeq" id="WP_214160041.1">
    <property type="nucleotide sequence ID" value="NZ_JAHBAY010000017.1"/>
</dbReference>
<comment type="caution">
    <text evidence="4">The sequence shown here is derived from an EMBL/GenBank/DDBJ whole genome shotgun (WGS) entry which is preliminary data.</text>
</comment>
<dbReference type="Proteomes" id="UP001197247">
    <property type="component" value="Unassembled WGS sequence"/>
</dbReference>
<proteinExistence type="predicted"/>
<feature type="domain" description="RlpA-like protein double-psi beta-barrel" evidence="3">
    <location>
        <begin position="94"/>
        <end position="158"/>
    </location>
</feature>
<dbReference type="SUPFAM" id="SSF49590">
    <property type="entry name" value="PHL pollen allergen"/>
    <property type="match status" value="1"/>
</dbReference>
<dbReference type="Gene3D" id="2.60.40.760">
    <property type="entry name" value="Expansin, cellulose-binding-like domain"/>
    <property type="match status" value="1"/>
</dbReference>
<dbReference type="PANTHER" id="PTHR31836">
    <property type="match status" value="1"/>
</dbReference>
<dbReference type="InterPro" id="IPR036908">
    <property type="entry name" value="RlpA-like_sf"/>
</dbReference>
<dbReference type="InterPro" id="IPR036749">
    <property type="entry name" value="Expansin_CBD_sf"/>
</dbReference>
<dbReference type="EMBL" id="JAHBAY010000017">
    <property type="protein sequence ID" value="MBT0773500.1"/>
    <property type="molecule type" value="Genomic_DNA"/>
</dbReference>
<feature type="signal peptide" evidence="2">
    <location>
        <begin position="1"/>
        <end position="26"/>
    </location>
</feature>
<dbReference type="InterPro" id="IPR051477">
    <property type="entry name" value="Expansin_CellWall"/>
</dbReference>
<keyword evidence="1 2" id="KW-0732">Signal</keyword>
<reference evidence="4 5" key="1">
    <citation type="submission" date="2021-05" db="EMBL/GenBank/DDBJ databases">
        <title>Kineosporia and Streptomyces sp. nov. two new marine actinobacteria isolated from Coral.</title>
        <authorList>
            <person name="Buangrab K."/>
            <person name="Sutthacheep M."/>
            <person name="Yeemin T."/>
            <person name="Harunari E."/>
            <person name="Igarashi Y."/>
            <person name="Kanchanasin P."/>
            <person name="Tanasupawat S."/>
            <person name="Phongsopitanun W."/>
        </authorList>
    </citation>
    <scope>NUCLEOTIDE SEQUENCE [LARGE SCALE GENOMIC DNA]</scope>
    <source>
        <strain evidence="4 5">J2-2</strain>
    </source>
</reference>
<dbReference type="PANTHER" id="PTHR31836:SF21">
    <property type="entry name" value="EXPANSIN-LIKE PROTEIN 7"/>
    <property type="match status" value="1"/>
</dbReference>
<evidence type="ECO:0000313" key="5">
    <source>
        <dbReference type="Proteomes" id="UP001197247"/>
    </source>
</evidence>
<dbReference type="InterPro" id="IPR049818">
    <property type="entry name" value="Expansin_EXLX1-like"/>
</dbReference>
<organism evidence="4 5">
    <name type="scientific">Kineosporia corallincola</name>
    <dbReference type="NCBI Taxonomy" id="2835133"/>
    <lineage>
        <taxon>Bacteria</taxon>
        <taxon>Bacillati</taxon>
        <taxon>Actinomycetota</taxon>
        <taxon>Actinomycetes</taxon>
        <taxon>Kineosporiales</taxon>
        <taxon>Kineosporiaceae</taxon>
        <taxon>Kineosporia</taxon>
    </lineage>
</organism>
<evidence type="ECO:0000256" key="2">
    <source>
        <dbReference type="SAM" id="SignalP"/>
    </source>
</evidence>
<gene>
    <name evidence="4" type="ORF">KIH74_31425</name>
</gene>
<accession>A0ABS5TRT8</accession>
<feature type="chain" id="PRO_5045836226" description="RlpA-like protein double-psi beta-barrel domain-containing protein" evidence="2">
    <location>
        <begin position="27"/>
        <end position="259"/>
    </location>
</feature>
<sequence length="259" mass="27548">MSRKRISARAASVVAVVALVTVSAGAYFAQSSSAVNASTASTSSSASSSGTVSTASKSTDKVKFGKTYKGIATSYDADGRGACSYSATSDVLVAAMNTVDYQGSLMCGAYVKVTASNGKSLRVKIVDLCPGDCKLHQLDLSRQALEKLAPGKGQINVSWKLVSPKLTGPVKYKYKEGSTKYWCGVQVRNHRNPIRTIEVKTSSGWFKLTRRDYNYFESATGKGCGNTIRITDVQGNRLVDKGIKISTSVQKGKKQLPAA</sequence>
<dbReference type="CDD" id="cd22272">
    <property type="entry name" value="DPBB_EXLX1-like"/>
    <property type="match status" value="1"/>
</dbReference>